<dbReference type="EMBL" id="JAJSOF020000019">
    <property type="protein sequence ID" value="KAJ4438498.1"/>
    <property type="molecule type" value="Genomic_DNA"/>
</dbReference>
<reference evidence="2 3" key="1">
    <citation type="journal article" date="2022" name="Allergy">
        <title>Genome assembly and annotation of Periplaneta americana reveal a comprehensive cockroach allergen profile.</title>
        <authorList>
            <person name="Wang L."/>
            <person name="Xiong Q."/>
            <person name="Saelim N."/>
            <person name="Wang L."/>
            <person name="Nong W."/>
            <person name="Wan A.T."/>
            <person name="Shi M."/>
            <person name="Liu X."/>
            <person name="Cao Q."/>
            <person name="Hui J.H.L."/>
            <person name="Sookrung N."/>
            <person name="Leung T.F."/>
            <person name="Tungtrongchitr A."/>
            <person name="Tsui S.K.W."/>
        </authorList>
    </citation>
    <scope>NUCLEOTIDE SEQUENCE [LARGE SCALE GENOMIC DNA]</scope>
    <source>
        <strain evidence="2">PWHHKU_190912</strain>
    </source>
</reference>
<dbReference type="SUPFAM" id="SSF56219">
    <property type="entry name" value="DNase I-like"/>
    <property type="match status" value="1"/>
</dbReference>
<dbReference type="InterPro" id="IPR036691">
    <property type="entry name" value="Endo/exonu/phosph_ase_sf"/>
</dbReference>
<keyword evidence="3" id="KW-1185">Reference proteome</keyword>
<organism evidence="2 3">
    <name type="scientific">Periplaneta americana</name>
    <name type="common">American cockroach</name>
    <name type="synonym">Blatta americana</name>
    <dbReference type="NCBI Taxonomy" id="6978"/>
    <lineage>
        <taxon>Eukaryota</taxon>
        <taxon>Metazoa</taxon>
        <taxon>Ecdysozoa</taxon>
        <taxon>Arthropoda</taxon>
        <taxon>Hexapoda</taxon>
        <taxon>Insecta</taxon>
        <taxon>Pterygota</taxon>
        <taxon>Neoptera</taxon>
        <taxon>Polyneoptera</taxon>
        <taxon>Dictyoptera</taxon>
        <taxon>Blattodea</taxon>
        <taxon>Blattoidea</taxon>
        <taxon>Blattidae</taxon>
        <taxon>Blattinae</taxon>
        <taxon>Periplaneta</taxon>
    </lineage>
</organism>
<dbReference type="InterPro" id="IPR005135">
    <property type="entry name" value="Endo/exonuclease/phosphatase"/>
</dbReference>
<proteinExistence type="predicted"/>
<dbReference type="Gene3D" id="3.60.10.10">
    <property type="entry name" value="Endonuclease/exonuclease/phosphatase"/>
    <property type="match status" value="1"/>
</dbReference>
<dbReference type="InterPro" id="IPR000477">
    <property type="entry name" value="RT_dom"/>
</dbReference>
<evidence type="ECO:0000259" key="1">
    <source>
        <dbReference type="PROSITE" id="PS50878"/>
    </source>
</evidence>
<dbReference type="PROSITE" id="PS50878">
    <property type="entry name" value="RT_POL"/>
    <property type="match status" value="1"/>
</dbReference>
<evidence type="ECO:0000313" key="3">
    <source>
        <dbReference type="Proteomes" id="UP001148838"/>
    </source>
</evidence>
<dbReference type="Pfam" id="PF07530">
    <property type="entry name" value="PRE_C2HC"/>
    <property type="match status" value="1"/>
</dbReference>
<accession>A0ABQ8SXK5</accession>
<name>A0ABQ8SXK5_PERAM</name>
<dbReference type="Pfam" id="PF14529">
    <property type="entry name" value="Exo_endo_phos_2"/>
    <property type="match status" value="1"/>
</dbReference>
<dbReference type="SUPFAM" id="SSF56672">
    <property type="entry name" value="DNA/RNA polymerases"/>
    <property type="match status" value="1"/>
</dbReference>
<dbReference type="PANTHER" id="PTHR33273">
    <property type="entry name" value="DOMAIN-CONTAINING PROTEIN, PUTATIVE-RELATED"/>
    <property type="match status" value="1"/>
</dbReference>
<dbReference type="InterPro" id="IPR006579">
    <property type="entry name" value="Pre_C2HC_dom"/>
</dbReference>
<dbReference type="Pfam" id="PF00078">
    <property type="entry name" value="RVT_1"/>
    <property type="match status" value="1"/>
</dbReference>
<dbReference type="InterPro" id="IPR043502">
    <property type="entry name" value="DNA/RNA_pol_sf"/>
</dbReference>
<sequence>MDLIDGYRKVIDYLKSHHAEFHTYQMKSEKAFRVVIRGLHHSCNIEFMMSELKELGYEPIQMLPVRHPVTKLPLPLFFLDLKHNPKNPEIYSLTRLYNGIIKVEPPKPRKTIVQGMRCQQFGHTRNFCNQTARCVKCEGLHPTEKCNKPKDTPPIWTNCKGNHPANYRGCPEHTRLQRGATRHQTIPYISQPAPGTCSLDKISASPPEQKKVPAQDAPFSDVHRNFPIGPYIQVLQHLRLTSKIKIDNTDYQIGSFYSAPDQRVTPTLIWGIVHEMKFRFILGGDFNSKHPRWGSNVTNPRGIMLYDQIFKLHLEIAYPFEPTHYPDSGHMPDLLDFLIGKQFQHFCNVPRVIHELSSDHLPVLLTLSAAIPNSCVPQGSILAPFLYLIYTHDIPTPKSDSLTVAQFADDIAVLSKGDTGEQVTTILQNFLQEIEIWNKKWRTVMNTNKSSTVTFTYLKKEKVLLLYLNCSPVPQHEEVRYLGLILDSRLTWNKHLTYTLQRLRYRLHRLKAILSSSCLSLSNKRLIYVMLLKPIWLYGCSLWGSASISQIKRIQTFQNRALRIITGAPWYVRNETLHSDLDLAKIETVIHSSYTRLFATLSTHSNSLINQNPRNLPPARPDRRLKRKRHTDLLML</sequence>
<evidence type="ECO:0000313" key="2">
    <source>
        <dbReference type="EMBL" id="KAJ4438498.1"/>
    </source>
</evidence>
<dbReference type="Proteomes" id="UP001148838">
    <property type="component" value="Unassembled WGS sequence"/>
</dbReference>
<protein>
    <recommendedName>
        <fullName evidence="1">Reverse transcriptase domain-containing protein</fullName>
    </recommendedName>
</protein>
<dbReference type="PANTHER" id="PTHR33273:SF2">
    <property type="entry name" value="ENDONUCLEASE_EXONUCLEASE_PHOSPHATASE DOMAIN-CONTAINING PROTEIN"/>
    <property type="match status" value="1"/>
</dbReference>
<feature type="domain" description="Reverse transcriptase" evidence="1">
    <location>
        <begin position="198"/>
        <end position="486"/>
    </location>
</feature>
<gene>
    <name evidence="2" type="ORF">ANN_14443</name>
</gene>
<comment type="caution">
    <text evidence="2">The sequence shown here is derived from an EMBL/GenBank/DDBJ whole genome shotgun (WGS) entry which is preliminary data.</text>
</comment>